<reference evidence="1" key="1">
    <citation type="submission" date="2021-02" db="EMBL/GenBank/DDBJ databases">
        <authorList>
            <person name="Nowell W R."/>
        </authorList>
    </citation>
    <scope>NUCLEOTIDE SEQUENCE</scope>
</reference>
<comment type="caution">
    <text evidence="1">The sequence shown here is derived from an EMBL/GenBank/DDBJ whole genome shotgun (WGS) entry which is preliminary data.</text>
</comment>
<dbReference type="Proteomes" id="UP000676336">
    <property type="component" value="Unassembled WGS sequence"/>
</dbReference>
<sequence length="83" mass="9548">MSLSSKRQLPNVNIESNEKIRHLNTALITTENNLRHAQQNFELLKQIQQPTSTSLLDTFRNNTTTINDGLLSTMDSRKQFLFS</sequence>
<dbReference type="AlphaFoldDB" id="A0A8S3HRH2"/>
<proteinExistence type="predicted"/>
<dbReference type="EMBL" id="CAJOBI010321000">
    <property type="protein sequence ID" value="CAF5185102.1"/>
    <property type="molecule type" value="Genomic_DNA"/>
</dbReference>
<evidence type="ECO:0000313" key="1">
    <source>
        <dbReference type="EMBL" id="CAF5185102.1"/>
    </source>
</evidence>
<evidence type="ECO:0000313" key="2">
    <source>
        <dbReference type="Proteomes" id="UP000676336"/>
    </source>
</evidence>
<protein>
    <submittedName>
        <fullName evidence="1">Uncharacterized protein</fullName>
    </submittedName>
</protein>
<organism evidence="1 2">
    <name type="scientific">Rotaria magnacalcarata</name>
    <dbReference type="NCBI Taxonomy" id="392030"/>
    <lineage>
        <taxon>Eukaryota</taxon>
        <taxon>Metazoa</taxon>
        <taxon>Spiralia</taxon>
        <taxon>Gnathifera</taxon>
        <taxon>Rotifera</taxon>
        <taxon>Eurotatoria</taxon>
        <taxon>Bdelloidea</taxon>
        <taxon>Philodinida</taxon>
        <taxon>Philodinidae</taxon>
        <taxon>Rotaria</taxon>
    </lineage>
</organism>
<accession>A0A8S3HRH2</accession>
<gene>
    <name evidence="1" type="ORF">SMN809_LOCUS70210</name>
</gene>
<name>A0A8S3HRH2_9BILA</name>